<proteinExistence type="predicted"/>
<keyword evidence="2" id="KW-0547">Nucleotide-binding</keyword>
<accession>K9TLW5</accession>
<keyword evidence="4" id="KW-0067">ATP-binding</keyword>
<evidence type="ECO:0000256" key="4">
    <source>
        <dbReference type="ARBA" id="ARBA00022840"/>
    </source>
</evidence>
<dbReference type="GO" id="GO:0005524">
    <property type="term" value="F:ATP binding"/>
    <property type="evidence" value="ECO:0007669"/>
    <property type="project" value="UniProtKB-KW"/>
</dbReference>
<dbReference type="PROSITE" id="PS50011">
    <property type="entry name" value="PROTEIN_KINASE_DOM"/>
    <property type="match status" value="1"/>
</dbReference>
<dbReference type="Gene3D" id="1.25.40.620">
    <property type="match status" value="1"/>
</dbReference>
<evidence type="ECO:0000313" key="7">
    <source>
        <dbReference type="Proteomes" id="UP000010367"/>
    </source>
</evidence>
<dbReference type="SUPFAM" id="SSF56112">
    <property type="entry name" value="Protein kinase-like (PK-like)"/>
    <property type="match status" value="1"/>
</dbReference>
<evidence type="ECO:0000256" key="3">
    <source>
        <dbReference type="ARBA" id="ARBA00022777"/>
    </source>
</evidence>
<keyword evidence="6" id="KW-0723">Serine/threonine-protein kinase</keyword>
<organism evidence="6 7">
    <name type="scientific">Oscillatoria acuminata PCC 6304</name>
    <dbReference type="NCBI Taxonomy" id="56110"/>
    <lineage>
        <taxon>Bacteria</taxon>
        <taxon>Bacillati</taxon>
        <taxon>Cyanobacteriota</taxon>
        <taxon>Cyanophyceae</taxon>
        <taxon>Oscillatoriophycideae</taxon>
        <taxon>Oscillatoriales</taxon>
        <taxon>Oscillatoriaceae</taxon>
        <taxon>Oscillatoria</taxon>
    </lineage>
</organism>
<keyword evidence="1" id="KW-0808">Transferase</keyword>
<dbReference type="RefSeq" id="WP_015149784.1">
    <property type="nucleotide sequence ID" value="NC_019693.1"/>
</dbReference>
<keyword evidence="7" id="KW-1185">Reference proteome</keyword>
<dbReference type="FunCoup" id="K9TLW5">
    <property type="interactions" value="6"/>
</dbReference>
<dbReference type="CDD" id="cd14014">
    <property type="entry name" value="STKc_PknB_like"/>
    <property type="match status" value="1"/>
</dbReference>
<dbReference type="InterPro" id="IPR011009">
    <property type="entry name" value="Kinase-like_dom_sf"/>
</dbReference>
<dbReference type="Pfam" id="PF00069">
    <property type="entry name" value="Pkinase"/>
    <property type="match status" value="1"/>
</dbReference>
<dbReference type="AlphaFoldDB" id="K9TLW5"/>
<evidence type="ECO:0000313" key="6">
    <source>
        <dbReference type="EMBL" id="AFY83156.1"/>
    </source>
</evidence>
<dbReference type="InterPro" id="IPR000719">
    <property type="entry name" value="Prot_kinase_dom"/>
</dbReference>
<dbReference type="PATRIC" id="fig|56110.3.peg.4325"/>
<dbReference type="SUPFAM" id="SSF140869">
    <property type="entry name" value="GUN4-like"/>
    <property type="match status" value="1"/>
</dbReference>
<dbReference type="OrthoDB" id="581647at2"/>
<evidence type="ECO:0000256" key="1">
    <source>
        <dbReference type="ARBA" id="ARBA00022679"/>
    </source>
</evidence>
<reference evidence="6 7" key="1">
    <citation type="submission" date="2012-06" db="EMBL/GenBank/DDBJ databases">
        <title>Finished chromosome of genome of Oscillatoria acuminata PCC 6304.</title>
        <authorList>
            <consortium name="US DOE Joint Genome Institute"/>
            <person name="Gugger M."/>
            <person name="Coursin T."/>
            <person name="Rippka R."/>
            <person name="Tandeau De Marsac N."/>
            <person name="Huntemann M."/>
            <person name="Wei C.-L."/>
            <person name="Han J."/>
            <person name="Detter J.C."/>
            <person name="Han C."/>
            <person name="Tapia R."/>
            <person name="Davenport K."/>
            <person name="Daligault H."/>
            <person name="Erkkila T."/>
            <person name="Gu W."/>
            <person name="Munk A.C.C."/>
            <person name="Teshima H."/>
            <person name="Xu Y."/>
            <person name="Chain P."/>
            <person name="Chen A."/>
            <person name="Krypides N."/>
            <person name="Mavromatis K."/>
            <person name="Markowitz V."/>
            <person name="Szeto E."/>
            <person name="Ivanova N."/>
            <person name="Mikhailova N."/>
            <person name="Ovchinnikova G."/>
            <person name="Pagani I."/>
            <person name="Pati A."/>
            <person name="Goodwin L."/>
            <person name="Peters L."/>
            <person name="Pitluck S."/>
            <person name="Woyke T."/>
            <person name="Kerfeld C."/>
        </authorList>
    </citation>
    <scope>NUCLEOTIDE SEQUENCE [LARGE SCALE GENOMIC DNA]</scope>
    <source>
        <strain evidence="6 7">PCC 6304</strain>
    </source>
</reference>
<dbReference type="HOGENOM" id="CLU_000288_135_5_3"/>
<dbReference type="InterPro" id="IPR037215">
    <property type="entry name" value="GUN4-like_sf"/>
</dbReference>
<evidence type="ECO:0000259" key="5">
    <source>
        <dbReference type="PROSITE" id="PS50011"/>
    </source>
</evidence>
<dbReference type="EMBL" id="CP003607">
    <property type="protein sequence ID" value="AFY83156.1"/>
    <property type="molecule type" value="Genomic_DNA"/>
</dbReference>
<sequence length="421" mass="48553">MVWQSGQSLYGDRFTIDRQIGKGGLGITYLAHNQRGQRWVIKTLKDEVMTNPEYAEYRDKYLRDFKDEALRLAICRHPHIVQIENVFHHEGLPCIVMEYIQGMDLGKRVKRYGPLSESEALRYIRQVGEALRVVHEKGLLHRDLKPQNIMLRAEQDEAVLIDFGIAREFIPGVTQTHTFALTPAFAPIEQYDEQAQRGEYTDVYALAATLATLVTGSSPPPSYMRVVNDRFKVPQCVSRPVQEAIQQGMAVQPKDRVRSVSEWLKMLELDPEIAAISPFYQPLAKLLAAEKWREADEETAKIMLQIAGKEEGGWLDDEDIENFPGEELQAIDRLWLKYSNGRFGFSQQKCIYQSLGGTQEYDQEIWEALGDRVGWRKAGNWLDFDELTFNLQASEAHLPFLWIWLVYVRLDLAYLLTHPYL</sequence>
<dbReference type="PANTHER" id="PTHR43289:SF34">
    <property type="entry name" value="SERINE_THREONINE-PROTEIN KINASE YBDM-RELATED"/>
    <property type="match status" value="1"/>
</dbReference>
<dbReference type="eggNOG" id="COG0515">
    <property type="taxonomic scope" value="Bacteria"/>
</dbReference>
<feature type="domain" description="Protein kinase" evidence="5">
    <location>
        <begin position="14"/>
        <end position="280"/>
    </location>
</feature>
<dbReference type="Pfam" id="PF05419">
    <property type="entry name" value="GUN4"/>
    <property type="match status" value="1"/>
</dbReference>
<dbReference type="InterPro" id="IPR008629">
    <property type="entry name" value="GUN4-like"/>
</dbReference>
<dbReference type="Proteomes" id="UP000010367">
    <property type="component" value="Chromosome"/>
</dbReference>
<dbReference type="InterPro" id="IPR008271">
    <property type="entry name" value="Ser/Thr_kinase_AS"/>
</dbReference>
<dbReference type="Gene3D" id="1.10.510.10">
    <property type="entry name" value="Transferase(Phosphotransferase) domain 1"/>
    <property type="match status" value="1"/>
</dbReference>
<dbReference type="CDD" id="cd16383">
    <property type="entry name" value="GUN4"/>
    <property type="match status" value="1"/>
</dbReference>
<dbReference type="STRING" id="56110.Oscil6304_3593"/>
<dbReference type="Gene3D" id="3.30.200.20">
    <property type="entry name" value="Phosphorylase Kinase, domain 1"/>
    <property type="match status" value="1"/>
</dbReference>
<dbReference type="SMART" id="SM00220">
    <property type="entry name" value="S_TKc"/>
    <property type="match status" value="1"/>
</dbReference>
<dbReference type="Gene3D" id="1.10.10.1770">
    <property type="entry name" value="Gun4-like"/>
    <property type="match status" value="1"/>
</dbReference>
<dbReference type="InParanoid" id="K9TLW5"/>
<keyword evidence="3 6" id="KW-0418">Kinase</keyword>
<evidence type="ECO:0000256" key="2">
    <source>
        <dbReference type="ARBA" id="ARBA00022741"/>
    </source>
</evidence>
<gene>
    <name evidence="6" type="ORF">Oscil6304_3593</name>
</gene>
<dbReference type="KEGG" id="oac:Oscil6304_3593"/>
<name>K9TLW5_9CYAN</name>
<dbReference type="GO" id="GO:0004674">
    <property type="term" value="F:protein serine/threonine kinase activity"/>
    <property type="evidence" value="ECO:0007669"/>
    <property type="project" value="UniProtKB-KW"/>
</dbReference>
<dbReference type="PROSITE" id="PS00108">
    <property type="entry name" value="PROTEIN_KINASE_ST"/>
    <property type="match status" value="1"/>
</dbReference>
<dbReference type="PANTHER" id="PTHR43289">
    <property type="entry name" value="MITOGEN-ACTIVATED PROTEIN KINASE KINASE KINASE 20-RELATED"/>
    <property type="match status" value="1"/>
</dbReference>
<protein>
    <submittedName>
        <fullName evidence="6">Serine/threonine protein kinase</fullName>
    </submittedName>
</protein>